<dbReference type="FunFam" id="1.10.20.10:FF:000008">
    <property type="entry name" value="Histone H2A"/>
    <property type="match status" value="1"/>
</dbReference>
<dbReference type="SUPFAM" id="SSF47113">
    <property type="entry name" value="Histone-fold"/>
    <property type="match status" value="1"/>
</dbReference>
<dbReference type="InterPro" id="IPR003347">
    <property type="entry name" value="JmjC_dom"/>
</dbReference>
<name>A0A3G2S5D3_MALR7</name>
<dbReference type="AlphaFoldDB" id="A0A3G2S5D3"/>
<organism evidence="12 13">
    <name type="scientific">Malassezia restricta (strain ATCC 96810 / NBRC 103918 / CBS 7877)</name>
    <name type="common">Seborrheic dermatitis infection agent</name>
    <dbReference type="NCBI Taxonomy" id="425264"/>
    <lineage>
        <taxon>Eukaryota</taxon>
        <taxon>Fungi</taxon>
        <taxon>Dikarya</taxon>
        <taxon>Basidiomycota</taxon>
        <taxon>Ustilaginomycotina</taxon>
        <taxon>Malasseziomycetes</taxon>
        <taxon>Malasseziales</taxon>
        <taxon>Malasseziaceae</taxon>
        <taxon>Malassezia</taxon>
    </lineage>
</organism>
<dbReference type="Pfam" id="PF00125">
    <property type="entry name" value="Histone"/>
    <property type="match status" value="1"/>
</dbReference>
<dbReference type="Gene3D" id="1.10.20.10">
    <property type="entry name" value="Histone, subunit A"/>
    <property type="match status" value="1"/>
</dbReference>
<feature type="region of interest" description="Disordered" evidence="10">
    <location>
        <begin position="1"/>
        <end position="24"/>
    </location>
</feature>
<dbReference type="Proteomes" id="UP000269793">
    <property type="component" value="Chromosome II"/>
</dbReference>
<keyword evidence="9" id="KW-0544">Nucleosome core</keyword>
<dbReference type="PRINTS" id="PR00620">
    <property type="entry name" value="HISTONEH2A"/>
</dbReference>
<dbReference type="CDD" id="cd00074">
    <property type="entry name" value="HFD_H2A"/>
    <property type="match status" value="1"/>
</dbReference>
<protein>
    <submittedName>
        <fullName evidence="12">Histone H2A</fullName>
    </submittedName>
</protein>
<evidence type="ECO:0000256" key="9">
    <source>
        <dbReference type="ARBA" id="ARBA00023269"/>
    </source>
</evidence>
<dbReference type="InterPro" id="IPR009072">
    <property type="entry name" value="Histone-fold"/>
</dbReference>
<keyword evidence="8" id="KW-0539">Nucleus</keyword>
<dbReference type="EMBL" id="CP033149">
    <property type="protein sequence ID" value="AYO42298.1"/>
    <property type="molecule type" value="Genomic_DNA"/>
</dbReference>
<keyword evidence="4" id="KW-0158">Chromosome</keyword>
<dbReference type="OrthoDB" id="47172at2759"/>
<sequence>MSGGKSGGKAGDASSAKTQSRSAKAGLQFPVGRIHRLLRKGNYAQRIGAGAPVYLAAVLEYLTAEILELAGNAARDNKKSRIIPRHLQLAIRNDEELNKLLGGVTISQGGVLPFIQSELLPAKSASQEIWHPLVYTLQRCARQVQERGDLSYVCEQRFLVYHYADVPVAWRALHTDAILLSGVATLAMQEPTEVEARIRDLDVALIVSGAPDREADVHMLLRALQAYMPTDDTVHPRLVPDHIPLTQTNAARTVDEYAEAPSLRAFLDRCPHPRCPYGAPFVVRGFARDWPAMSRWRDPSDLCRRAGPGRVVPVEKGLSYTDEAWGQGIVPWSDFLARIGWSSSACEPLYLAQHTLHTQFPWLAHDIILPDYVYACPPHPGYVAYHEGMDPIQSVWIGPRGTDSPAHTDPYYNCYVQVVGHKHVWLAPPPLTLPAMSPDVAFGSMLQNTTQLSVWEAAQPPAFVQEVVPHAQHTELHPGDMLFLPPMWWHAMKSTSQSFSVSFWF</sequence>
<evidence type="ECO:0000313" key="12">
    <source>
        <dbReference type="EMBL" id="AYO42298.1"/>
    </source>
</evidence>
<dbReference type="InterPro" id="IPR041667">
    <property type="entry name" value="Cupin_8"/>
</dbReference>
<evidence type="ECO:0000256" key="3">
    <source>
        <dbReference type="ARBA" id="ARBA00010691"/>
    </source>
</evidence>
<comment type="subcellular location">
    <subcellularLocation>
        <location evidence="2">Chromosome</location>
    </subcellularLocation>
    <subcellularLocation>
        <location evidence="1">Nucleus</location>
    </subcellularLocation>
</comment>
<evidence type="ECO:0000256" key="2">
    <source>
        <dbReference type="ARBA" id="ARBA00004286"/>
    </source>
</evidence>
<evidence type="ECO:0000256" key="1">
    <source>
        <dbReference type="ARBA" id="ARBA00004123"/>
    </source>
</evidence>
<reference evidence="12 13" key="1">
    <citation type="submission" date="2018-10" db="EMBL/GenBank/DDBJ databases">
        <title>Complete genome sequence of Malassezia restricta CBS 7877.</title>
        <authorList>
            <person name="Morand S.C."/>
            <person name="Bertignac M."/>
            <person name="Iltis A."/>
            <person name="Kolder I."/>
            <person name="Pirovano W."/>
            <person name="Jourdain R."/>
            <person name="Clavaud C."/>
        </authorList>
    </citation>
    <scope>NUCLEOTIDE SEQUENCE [LARGE SCALE GENOMIC DNA]</scope>
    <source>
        <strain evidence="12 13">CBS 7877</strain>
    </source>
</reference>
<evidence type="ECO:0000313" key="13">
    <source>
        <dbReference type="Proteomes" id="UP000269793"/>
    </source>
</evidence>
<dbReference type="SMART" id="SM00414">
    <property type="entry name" value="H2A"/>
    <property type="match status" value="1"/>
</dbReference>
<proteinExistence type="inferred from homology"/>
<dbReference type="PROSITE" id="PS51184">
    <property type="entry name" value="JMJC"/>
    <property type="match status" value="1"/>
</dbReference>
<dbReference type="GO" id="GO:0046982">
    <property type="term" value="F:protein heterodimerization activity"/>
    <property type="evidence" value="ECO:0007669"/>
    <property type="project" value="InterPro"/>
</dbReference>
<dbReference type="PANTHER" id="PTHR23430">
    <property type="entry name" value="HISTONE H2A"/>
    <property type="match status" value="1"/>
</dbReference>
<comment type="similarity">
    <text evidence="3">Belongs to the histone H2A family.</text>
</comment>
<dbReference type="InterPro" id="IPR002119">
    <property type="entry name" value="Histone_H2A"/>
</dbReference>
<keyword evidence="7" id="KW-0238">DNA-binding</keyword>
<feature type="compositionally biased region" description="Gly residues" evidence="10">
    <location>
        <begin position="1"/>
        <end position="10"/>
    </location>
</feature>
<dbReference type="SUPFAM" id="SSF51197">
    <property type="entry name" value="Clavaminate synthase-like"/>
    <property type="match status" value="1"/>
</dbReference>
<gene>
    <name evidence="12" type="primary">HTA1</name>
    <name evidence="12" type="ORF">DNF11_1348</name>
</gene>
<dbReference type="Pfam" id="PF16211">
    <property type="entry name" value="Histone_H2A_C"/>
    <property type="match status" value="1"/>
</dbReference>
<evidence type="ECO:0000256" key="7">
    <source>
        <dbReference type="ARBA" id="ARBA00023125"/>
    </source>
</evidence>
<dbReference type="GO" id="GO:0003677">
    <property type="term" value="F:DNA binding"/>
    <property type="evidence" value="ECO:0007669"/>
    <property type="project" value="UniProtKB-KW"/>
</dbReference>
<feature type="domain" description="JmjC" evidence="11">
    <location>
        <begin position="349"/>
        <end position="505"/>
    </location>
</feature>
<evidence type="ECO:0000256" key="10">
    <source>
        <dbReference type="SAM" id="MobiDB-lite"/>
    </source>
</evidence>
<keyword evidence="6" id="KW-0007">Acetylation</keyword>
<dbReference type="GO" id="GO:0000786">
    <property type="term" value="C:nucleosome"/>
    <property type="evidence" value="ECO:0007669"/>
    <property type="project" value="UniProtKB-KW"/>
</dbReference>
<dbReference type="Gene3D" id="2.60.120.650">
    <property type="entry name" value="Cupin"/>
    <property type="match status" value="1"/>
</dbReference>
<keyword evidence="5" id="KW-0488">Methylation</keyword>
<dbReference type="InterPro" id="IPR007125">
    <property type="entry name" value="H2A/H2B/H3"/>
</dbReference>
<evidence type="ECO:0000256" key="5">
    <source>
        <dbReference type="ARBA" id="ARBA00022481"/>
    </source>
</evidence>
<accession>A0A3G2S5D3</accession>
<dbReference type="InterPro" id="IPR032454">
    <property type="entry name" value="Histone_H2A_C"/>
</dbReference>
<dbReference type="PROSITE" id="PS00046">
    <property type="entry name" value="HISTONE_H2A"/>
    <property type="match status" value="1"/>
</dbReference>
<dbReference type="GO" id="GO:0030527">
    <property type="term" value="F:structural constituent of chromatin"/>
    <property type="evidence" value="ECO:0007669"/>
    <property type="project" value="InterPro"/>
</dbReference>
<keyword evidence="13" id="KW-1185">Reference proteome</keyword>
<dbReference type="InterPro" id="IPR032458">
    <property type="entry name" value="Histone_H2A_CS"/>
</dbReference>
<dbReference type="STRING" id="425264.A0A3G2S5D3"/>
<evidence type="ECO:0000256" key="6">
    <source>
        <dbReference type="ARBA" id="ARBA00022990"/>
    </source>
</evidence>
<dbReference type="VEuPathDB" id="FungiDB:DNF11_1348"/>
<evidence type="ECO:0000256" key="8">
    <source>
        <dbReference type="ARBA" id="ARBA00023242"/>
    </source>
</evidence>
<evidence type="ECO:0000256" key="4">
    <source>
        <dbReference type="ARBA" id="ARBA00022454"/>
    </source>
</evidence>
<evidence type="ECO:0000259" key="11">
    <source>
        <dbReference type="PROSITE" id="PS51184"/>
    </source>
</evidence>
<dbReference type="Pfam" id="PF13621">
    <property type="entry name" value="Cupin_8"/>
    <property type="match status" value="1"/>
</dbReference>
<dbReference type="GO" id="GO:0005634">
    <property type="term" value="C:nucleus"/>
    <property type="evidence" value="ECO:0007669"/>
    <property type="project" value="UniProtKB-SubCell"/>
</dbReference>